<dbReference type="Proteomes" id="UP000282483">
    <property type="component" value="Chromosome"/>
</dbReference>
<dbReference type="GO" id="GO:0044097">
    <property type="term" value="P:secretion by the type IV secretion system"/>
    <property type="evidence" value="ECO:0007669"/>
    <property type="project" value="InterPro"/>
</dbReference>
<reference evidence="5 6" key="1">
    <citation type="submission" date="2017-03" db="EMBL/GenBank/DDBJ databases">
        <title>The genome sequence of Candidatus Rickettsiella viridis.</title>
        <authorList>
            <person name="Nikoh N."/>
            <person name="Tsuchida T."/>
            <person name="Yamaguchi K."/>
            <person name="Maeda T."/>
            <person name="Shigenobu S."/>
            <person name="Fukatsu T."/>
        </authorList>
    </citation>
    <scope>NUCLEOTIDE SEQUENCE [LARGE SCALE GENOMIC DNA]</scope>
    <source>
        <strain evidence="5 6">Ap-RA04</strain>
    </source>
</reference>
<dbReference type="InterPro" id="IPR027417">
    <property type="entry name" value="P-loop_NTPase"/>
</dbReference>
<dbReference type="KEGG" id="rvi:RVIR1_10400"/>
<keyword evidence="6" id="KW-1185">Reference proteome</keyword>
<feature type="domain" description="Bacterial type II secretion system protein E" evidence="3">
    <location>
        <begin position="135"/>
        <end position="296"/>
    </location>
</feature>
<dbReference type="NCBIfam" id="TIGR02788">
    <property type="entry name" value="VirB11"/>
    <property type="match status" value="1"/>
</dbReference>
<evidence type="ECO:0000256" key="1">
    <source>
        <dbReference type="ARBA" id="ARBA00006611"/>
    </source>
</evidence>
<dbReference type="RefSeq" id="WP_126322299.1">
    <property type="nucleotide sequence ID" value="NZ_AP018005.1"/>
</dbReference>
<keyword evidence="2" id="KW-0067">ATP-binding</keyword>
<dbReference type="InterPro" id="IPR014155">
    <property type="entry name" value="VirB11"/>
</dbReference>
<comment type="function">
    <text evidence="2">Part of the Type IV secretion system.</text>
</comment>
<gene>
    <name evidence="5" type="primary">virB11</name>
    <name evidence="4" type="ORF">RVIR1_02500</name>
    <name evidence="5" type="ORF">RVIR1_10400</name>
</gene>
<name>A0A2Z5UWS9_9COXI</name>
<dbReference type="EMBL" id="AP018005">
    <property type="protein sequence ID" value="BBB14781.1"/>
    <property type="molecule type" value="Genomic_DNA"/>
</dbReference>
<evidence type="ECO:0000313" key="5">
    <source>
        <dbReference type="EMBL" id="BBB15511.1"/>
    </source>
</evidence>
<dbReference type="EMBL" id="AP018005">
    <property type="protein sequence ID" value="BBB15511.1"/>
    <property type="molecule type" value="Genomic_DNA"/>
</dbReference>
<protein>
    <recommendedName>
        <fullName evidence="2">Type IV secretion system protein</fullName>
    </recommendedName>
</protein>
<dbReference type="GO" id="GO:0043684">
    <property type="term" value="C:type IV secretion system complex"/>
    <property type="evidence" value="ECO:0007669"/>
    <property type="project" value="UniProtKB-UniRule"/>
</dbReference>
<dbReference type="PANTHER" id="PTHR30486">
    <property type="entry name" value="TWITCHING MOTILITY PROTEIN PILT"/>
    <property type="match status" value="1"/>
</dbReference>
<organism evidence="5 6">
    <name type="scientific">Candidatus Rickettsiella viridis</name>
    <dbReference type="NCBI Taxonomy" id="676208"/>
    <lineage>
        <taxon>Bacteria</taxon>
        <taxon>Pseudomonadati</taxon>
        <taxon>Pseudomonadota</taxon>
        <taxon>Gammaproteobacteria</taxon>
        <taxon>Legionellales</taxon>
        <taxon>Coxiellaceae</taxon>
        <taxon>Rickettsiella</taxon>
    </lineage>
</organism>
<accession>A0A2Z5UWS9</accession>
<dbReference type="GO" id="GO:0005524">
    <property type="term" value="F:ATP binding"/>
    <property type="evidence" value="ECO:0007669"/>
    <property type="project" value="UniProtKB-UniRule"/>
</dbReference>
<dbReference type="CDD" id="cd01130">
    <property type="entry name" value="VirB11-like_ATPase"/>
    <property type="match status" value="1"/>
</dbReference>
<comment type="similarity">
    <text evidence="1 2">Belongs to the GSP E family.</text>
</comment>
<evidence type="ECO:0000256" key="2">
    <source>
        <dbReference type="RuleBase" id="RU366071"/>
    </source>
</evidence>
<keyword evidence="2" id="KW-0547">Nucleotide-binding</keyword>
<dbReference type="KEGG" id="rvi:RVIR1_02500"/>
<dbReference type="Gene3D" id="3.30.450.90">
    <property type="match status" value="1"/>
</dbReference>
<dbReference type="PANTHER" id="PTHR30486:SF6">
    <property type="entry name" value="TYPE IV PILUS RETRACTATION ATPASE PILT"/>
    <property type="match status" value="1"/>
</dbReference>
<evidence type="ECO:0000259" key="3">
    <source>
        <dbReference type="Pfam" id="PF00437"/>
    </source>
</evidence>
<evidence type="ECO:0000313" key="4">
    <source>
        <dbReference type="EMBL" id="BBB14781.1"/>
    </source>
</evidence>
<dbReference type="AlphaFoldDB" id="A0A2Z5UWS9"/>
<evidence type="ECO:0000313" key="6">
    <source>
        <dbReference type="Proteomes" id="UP000282483"/>
    </source>
</evidence>
<dbReference type="Pfam" id="PF00437">
    <property type="entry name" value="T2SSE"/>
    <property type="match status" value="1"/>
</dbReference>
<dbReference type="SUPFAM" id="SSF52540">
    <property type="entry name" value="P-loop containing nucleoside triphosphate hydrolases"/>
    <property type="match status" value="1"/>
</dbReference>
<dbReference type="InterPro" id="IPR050921">
    <property type="entry name" value="T4SS_GSP_E_ATPase"/>
</dbReference>
<dbReference type="OrthoDB" id="9810761at2"/>
<proteinExistence type="inferred from homology"/>
<dbReference type="GO" id="GO:0016887">
    <property type="term" value="F:ATP hydrolysis activity"/>
    <property type="evidence" value="ECO:0007669"/>
    <property type="project" value="InterPro"/>
</dbReference>
<sequence>MSTKALEKHLEPLKPFLAKKGITEICINQPKVIFVEKNGVFTRHEVEALEFSFLEALANLIAEFNHKPFPCPLLSGYLPTGERIQCIMSPACEKDKIIYSIRCHSRRDMRLQDYQKAGVFDDYAAIKENIYHKTIADLKTLHEQKDIFGFLKLAIQSKKNLIISGGTGTGKTTFLNACLKLIPHTERLITLEDTREVNIKQPNTVNLLFNEEDEQITASKLFKACLRLRPDRLFLSELRGSEAWSFLRAANSGHPGSMSTVHADTPQGCFKQLVFMMQQAGSTSSEENLHTYIKSIIPIVIQLKRSTNPTQFVEVAEIYFNSL</sequence>
<dbReference type="Gene3D" id="3.40.50.300">
    <property type="entry name" value="P-loop containing nucleotide triphosphate hydrolases"/>
    <property type="match status" value="1"/>
</dbReference>
<dbReference type="InterPro" id="IPR001482">
    <property type="entry name" value="T2SS/T4SS_dom"/>
</dbReference>